<dbReference type="FunFam" id="3.30.1680.10:FF:000003">
    <property type="entry name" value="semaphorin-5B isoform X1"/>
    <property type="match status" value="1"/>
</dbReference>
<keyword evidence="7 12" id="KW-0472">Membrane</keyword>
<dbReference type="InterPro" id="IPR001627">
    <property type="entry name" value="Semap_dom"/>
</dbReference>
<feature type="region of interest" description="Disordered" evidence="11">
    <location>
        <begin position="597"/>
        <end position="623"/>
    </location>
</feature>
<dbReference type="Gene3D" id="2.20.100.10">
    <property type="entry name" value="Thrombospondin type-1 (TSP1) repeat"/>
    <property type="match status" value="5"/>
</dbReference>
<dbReference type="GO" id="GO:0045499">
    <property type="term" value="F:chemorepellent activity"/>
    <property type="evidence" value="ECO:0007669"/>
    <property type="project" value="TreeGrafter"/>
</dbReference>
<keyword evidence="15" id="KW-1185">Reference proteome</keyword>
<dbReference type="Pfam" id="PF23260">
    <property type="entry name" value="TSP1_2"/>
    <property type="match status" value="1"/>
</dbReference>
<protein>
    <submittedName>
        <fullName evidence="14">Semaphorin-5B</fullName>
    </submittedName>
</protein>
<evidence type="ECO:0000256" key="3">
    <source>
        <dbReference type="ARBA" id="ARBA00022737"/>
    </source>
</evidence>
<dbReference type="Proteomes" id="UP001228049">
    <property type="component" value="Unassembled WGS sequence"/>
</dbReference>
<evidence type="ECO:0000256" key="11">
    <source>
        <dbReference type="SAM" id="MobiDB-lite"/>
    </source>
</evidence>
<dbReference type="PANTHER" id="PTHR11036:SF39">
    <property type="entry name" value="SEMAPHORIN-5B"/>
    <property type="match status" value="1"/>
</dbReference>
<dbReference type="PRINTS" id="PR01705">
    <property type="entry name" value="TSP1REPEAT"/>
</dbReference>
<comment type="caution">
    <text evidence="10">Lacks conserved residue(s) required for the propagation of feature annotation.</text>
</comment>
<evidence type="ECO:0000313" key="15">
    <source>
        <dbReference type="Proteomes" id="UP001228049"/>
    </source>
</evidence>
<evidence type="ECO:0000256" key="5">
    <source>
        <dbReference type="ARBA" id="ARBA00022902"/>
    </source>
</evidence>
<feature type="compositionally biased region" description="Basic and acidic residues" evidence="11">
    <location>
        <begin position="613"/>
        <end position="623"/>
    </location>
</feature>
<dbReference type="AlphaFoldDB" id="A0AAD9CL26"/>
<name>A0AAD9CL26_DISEL</name>
<sequence length="623" mass="69016">MSNSIAASAVCAFNLSAITQAFNGPFRSQENPRSTWLPTANPIHNFQCGTINDEGPNEGLTERSLQDAQRLYLMNDVVQPESVDPLVMQDDVRFSNLVVDIVQGMDTLYHVMYISTEYGTILKALATPNKNLQGCYLEEMELLPAGVREPILSLQILHSDRSLFVGLNNRVLKIPLERCSTYKTETLCLEARDPYCGWDFRQRRCTTLEESSNMSQWKQNITVCPLRNQTTNGGFGPWAPWQPCNNDDGVDGVSSCLCRSRSCDSPGHRCGGKNCEGSTIEVSNCSRNGGWTPWSSWGQCSTTCGTGFELRQRSCNNPSPRHGGRVCVGPSRDERFCNEGVSCPQPIFWSPWGSWTKCSTECGGGVHSRVRSCENGNSCPGCALEYKACNLEACPEVKRNTPWTPWMPVNEQRMRYMCRAHLSDPHELQIGRRKVETRFCPNDGTAACETDMKGAWSCWSSWSQCSVGCGGGHYQRTRSCNSPAPANGGEICLGLHTEEALCNTHTCDGGWMAWSLWSACDDSGLQMRSRVCGAQGSSPCLGNSTQRRDCNEIPAFTSIHLIATGVSCFLGAGLLSFLIYVYCQRFHKPSQESAVIHPTTPNHLNYKGNTTPKNEKYTPMEFK</sequence>
<feature type="non-terminal residue" evidence="14">
    <location>
        <position position="623"/>
    </location>
</feature>
<evidence type="ECO:0000256" key="1">
    <source>
        <dbReference type="ARBA" id="ARBA00004167"/>
    </source>
</evidence>
<keyword evidence="8" id="KW-1015">Disulfide bond</keyword>
<dbReference type="InterPro" id="IPR036352">
    <property type="entry name" value="Semap_dom_sf"/>
</dbReference>
<evidence type="ECO:0000256" key="2">
    <source>
        <dbReference type="ARBA" id="ARBA00022692"/>
    </source>
</evidence>
<comment type="subcellular location">
    <subcellularLocation>
        <location evidence="1">Membrane</location>
        <topology evidence="1">Single-pass membrane protein</topology>
    </subcellularLocation>
</comment>
<dbReference type="InterPro" id="IPR002165">
    <property type="entry name" value="Plexin_repeat"/>
</dbReference>
<dbReference type="Pfam" id="PF01403">
    <property type="entry name" value="Sema"/>
    <property type="match status" value="1"/>
</dbReference>
<dbReference type="InterPro" id="IPR027231">
    <property type="entry name" value="Semaphorin"/>
</dbReference>
<dbReference type="SUPFAM" id="SSF82895">
    <property type="entry name" value="TSP-1 type 1 repeat"/>
    <property type="match status" value="4"/>
</dbReference>
<dbReference type="PROSITE" id="PS50092">
    <property type="entry name" value="TSP1"/>
    <property type="match status" value="4"/>
</dbReference>
<dbReference type="InterPro" id="IPR036383">
    <property type="entry name" value="TSP1_rpt_sf"/>
</dbReference>
<feature type="domain" description="Sema" evidence="13">
    <location>
        <begin position="1"/>
        <end position="176"/>
    </location>
</feature>
<dbReference type="FunFam" id="2.20.100.10:FF:000007">
    <property type="entry name" value="Thrombospondin 1"/>
    <property type="match status" value="1"/>
</dbReference>
<dbReference type="GO" id="GO:0071526">
    <property type="term" value="P:semaphorin-plexin signaling pathway"/>
    <property type="evidence" value="ECO:0007669"/>
    <property type="project" value="TreeGrafter"/>
</dbReference>
<evidence type="ECO:0000256" key="6">
    <source>
        <dbReference type="ARBA" id="ARBA00022989"/>
    </source>
</evidence>
<dbReference type="PROSITE" id="PS51004">
    <property type="entry name" value="SEMA"/>
    <property type="match status" value="1"/>
</dbReference>
<proteinExistence type="predicted"/>
<dbReference type="GO" id="GO:0005886">
    <property type="term" value="C:plasma membrane"/>
    <property type="evidence" value="ECO:0007669"/>
    <property type="project" value="TreeGrafter"/>
</dbReference>
<dbReference type="Gene3D" id="3.30.1680.10">
    <property type="entry name" value="ligand-binding face of the semaphorins, domain 2"/>
    <property type="match status" value="1"/>
</dbReference>
<feature type="compositionally biased region" description="Polar residues" evidence="11">
    <location>
        <begin position="599"/>
        <end position="612"/>
    </location>
</feature>
<evidence type="ECO:0000313" key="14">
    <source>
        <dbReference type="EMBL" id="KAK1903212.1"/>
    </source>
</evidence>
<gene>
    <name evidence="14" type="ORF">KUDE01_006169</name>
</gene>
<dbReference type="FunFam" id="2.20.100.10:FF:000021">
    <property type="entry name" value="semaphorin-5B isoform X1"/>
    <property type="match status" value="1"/>
</dbReference>
<accession>A0AAD9CL26</accession>
<organism evidence="14 15">
    <name type="scientific">Dissostichus eleginoides</name>
    <name type="common">Patagonian toothfish</name>
    <name type="synonym">Dissostichus amissus</name>
    <dbReference type="NCBI Taxonomy" id="100907"/>
    <lineage>
        <taxon>Eukaryota</taxon>
        <taxon>Metazoa</taxon>
        <taxon>Chordata</taxon>
        <taxon>Craniata</taxon>
        <taxon>Vertebrata</taxon>
        <taxon>Euteleostomi</taxon>
        <taxon>Actinopterygii</taxon>
        <taxon>Neopterygii</taxon>
        <taxon>Teleostei</taxon>
        <taxon>Neoteleostei</taxon>
        <taxon>Acanthomorphata</taxon>
        <taxon>Eupercaria</taxon>
        <taxon>Perciformes</taxon>
        <taxon>Notothenioidei</taxon>
        <taxon>Nototheniidae</taxon>
        <taxon>Dissostichus</taxon>
    </lineage>
</organism>
<reference evidence="14" key="1">
    <citation type="submission" date="2023-04" db="EMBL/GenBank/DDBJ databases">
        <title>Chromosome-level genome of Chaenocephalus aceratus.</title>
        <authorList>
            <person name="Park H."/>
        </authorList>
    </citation>
    <scope>NUCLEOTIDE SEQUENCE</scope>
    <source>
        <strain evidence="14">DE</strain>
        <tissue evidence="14">Muscle</tissue>
    </source>
</reference>
<dbReference type="PANTHER" id="PTHR11036">
    <property type="entry name" value="SEMAPHORIN"/>
    <property type="match status" value="1"/>
</dbReference>
<evidence type="ECO:0000256" key="7">
    <source>
        <dbReference type="ARBA" id="ARBA00023136"/>
    </source>
</evidence>
<dbReference type="InterPro" id="IPR057563">
    <property type="entry name" value="Sema5A/B-like_TSP-1"/>
</dbReference>
<dbReference type="EMBL" id="JASDAP010000005">
    <property type="protein sequence ID" value="KAK1903212.1"/>
    <property type="molecule type" value="Genomic_DNA"/>
</dbReference>
<dbReference type="InterPro" id="IPR016201">
    <property type="entry name" value="PSI"/>
</dbReference>
<dbReference type="InterPro" id="IPR015943">
    <property type="entry name" value="WD40/YVTN_repeat-like_dom_sf"/>
</dbReference>
<evidence type="ECO:0000256" key="9">
    <source>
        <dbReference type="ARBA" id="ARBA00023180"/>
    </source>
</evidence>
<dbReference type="GO" id="GO:0007411">
    <property type="term" value="P:axon guidance"/>
    <property type="evidence" value="ECO:0007669"/>
    <property type="project" value="TreeGrafter"/>
</dbReference>
<dbReference type="FunFam" id="2.20.100.10:FF:000001">
    <property type="entry name" value="semaphorin-5A isoform X1"/>
    <property type="match status" value="2"/>
</dbReference>
<dbReference type="Pfam" id="PF00090">
    <property type="entry name" value="TSP_1"/>
    <property type="match status" value="4"/>
</dbReference>
<dbReference type="Gene3D" id="2.130.10.10">
    <property type="entry name" value="YVTN repeat-like/Quinoprotein amine dehydrogenase"/>
    <property type="match status" value="1"/>
</dbReference>
<keyword evidence="2 12" id="KW-0812">Transmembrane</keyword>
<comment type="caution">
    <text evidence="14">The sequence shown here is derived from an EMBL/GenBank/DDBJ whole genome shotgun (WGS) entry which is preliminary data.</text>
</comment>
<dbReference type="GO" id="GO:0001755">
    <property type="term" value="P:neural crest cell migration"/>
    <property type="evidence" value="ECO:0007669"/>
    <property type="project" value="TreeGrafter"/>
</dbReference>
<keyword evidence="4" id="KW-0221">Differentiation</keyword>
<keyword evidence="3" id="KW-0677">Repeat</keyword>
<evidence type="ECO:0000256" key="10">
    <source>
        <dbReference type="PROSITE-ProRule" id="PRU00352"/>
    </source>
</evidence>
<feature type="transmembrane region" description="Helical" evidence="12">
    <location>
        <begin position="559"/>
        <end position="583"/>
    </location>
</feature>
<dbReference type="SUPFAM" id="SSF103575">
    <property type="entry name" value="Plexin repeat"/>
    <property type="match status" value="1"/>
</dbReference>
<keyword evidence="6 12" id="KW-1133">Transmembrane helix</keyword>
<evidence type="ECO:0000259" key="13">
    <source>
        <dbReference type="PROSITE" id="PS51004"/>
    </source>
</evidence>
<dbReference type="GO" id="GO:0030335">
    <property type="term" value="P:positive regulation of cell migration"/>
    <property type="evidence" value="ECO:0007669"/>
    <property type="project" value="TreeGrafter"/>
</dbReference>
<dbReference type="GO" id="GO:0030215">
    <property type="term" value="F:semaphorin receptor binding"/>
    <property type="evidence" value="ECO:0007669"/>
    <property type="project" value="InterPro"/>
</dbReference>
<dbReference type="Pfam" id="PF01437">
    <property type="entry name" value="PSI"/>
    <property type="match status" value="1"/>
</dbReference>
<dbReference type="SUPFAM" id="SSF101912">
    <property type="entry name" value="Sema domain"/>
    <property type="match status" value="1"/>
</dbReference>
<evidence type="ECO:0000256" key="4">
    <source>
        <dbReference type="ARBA" id="ARBA00022782"/>
    </source>
</evidence>
<evidence type="ECO:0000256" key="8">
    <source>
        <dbReference type="ARBA" id="ARBA00023157"/>
    </source>
</evidence>
<dbReference type="SMART" id="SM00423">
    <property type="entry name" value="PSI"/>
    <property type="match status" value="1"/>
</dbReference>
<keyword evidence="9" id="KW-0325">Glycoprotein</keyword>
<keyword evidence="5" id="KW-0524">Neurogenesis</keyword>
<dbReference type="InterPro" id="IPR000884">
    <property type="entry name" value="TSP1_rpt"/>
</dbReference>
<dbReference type="SMART" id="SM00209">
    <property type="entry name" value="TSP1"/>
    <property type="match status" value="4"/>
</dbReference>
<evidence type="ECO:0000256" key="12">
    <source>
        <dbReference type="SAM" id="Phobius"/>
    </source>
</evidence>